<feature type="compositionally biased region" description="Polar residues" evidence="2">
    <location>
        <begin position="643"/>
        <end position="653"/>
    </location>
</feature>
<dbReference type="AlphaFoldDB" id="A0A8C5HRJ2"/>
<dbReference type="GO" id="GO:0036064">
    <property type="term" value="C:ciliary basal body"/>
    <property type="evidence" value="ECO:0007669"/>
    <property type="project" value="TreeGrafter"/>
</dbReference>
<feature type="region of interest" description="Disordered" evidence="2">
    <location>
        <begin position="694"/>
        <end position="854"/>
    </location>
</feature>
<evidence type="ECO:0000313" key="3">
    <source>
        <dbReference type="Ensembl" id="ENSGWIP00000049634.1"/>
    </source>
</evidence>
<feature type="region of interest" description="Disordered" evidence="2">
    <location>
        <begin position="572"/>
        <end position="598"/>
    </location>
</feature>
<accession>A0A8C5HRJ2</accession>
<feature type="region of interest" description="Disordered" evidence="2">
    <location>
        <begin position="346"/>
        <end position="431"/>
    </location>
</feature>
<feature type="region of interest" description="Disordered" evidence="2">
    <location>
        <begin position="22"/>
        <end position="59"/>
    </location>
</feature>
<keyword evidence="1" id="KW-0175">Coiled coil</keyword>
<feature type="compositionally biased region" description="Low complexity" evidence="2">
    <location>
        <begin position="412"/>
        <end position="426"/>
    </location>
</feature>
<feature type="coiled-coil region" evidence="1">
    <location>
        <begin position="186"/>
        <end position="213"/>
    </location>
</feature>
<feature type="coiled-coil region" evidence="1">
    <location>
        <begin position="296"/>
        <end position="323"/>
    </location>
</feature>
<feature type="compositionally biased region" description="Basic and acidic residues" evidence="2">
    <location>
        <begin position="377"/>
        <end position="389"/>
    </location>
</feature>
<dbReference type="Proteomes" id="UP000694680">
    <property type="component" value="Chromosome 22"/>
</dbReference>
<dbReference type="GO" id="GO:0007224">
    <property type="term" value="P:smoothened signaling pathway"/>
    <property type="evidence" value="ECO:0007669"/>
    <property type="project" value="InterPro"/>
</dbReference>
<evidence type="ECO:0000313" key="4">
    <source>
        <dbReference type="Proteomes" id="UP000694680"/>
    </source>
</evidence>
<dbReference type="PANTHER" id="PTHR15721:SF2">
    <property type="entry name" value="PROTEIN TALPID3"/>
    <property type="match status" value="1"/>
</dbReference>
<protein>
    <recommendedName>
        <fullName evidence="5">Protein TALPID3</fullName>
    </recommendedName>
</protein>
<feature type="region of interest" description="Disordered" evidence="2">
    <location>
        <begin position="899"/>
        <end position="973"/>
    </location>
</feature>
<evidence type="ECO:0000256" key="1">
    <source>
        <dbReference type="SAM" id="Coils"/>
    </source>
</evidence>
<organism evidence="3 4">
    <name type="scientific">Gouania willdenowi</name>
    <name type="common">Blunt-snouted clingfish</name>
    <name type="synonym">Lepadogaster willdenowi</name>
    <dbReference type="NCBI Taxonomy" id="441366"/>
    <lineage>
        <taxon>Eukaryota</taxon>
        <taxon>Metazoa</taxon>
        <taxon>Chordata</taxon>
        <taxon>Craniata</taxon>
        <taxon>Vertebrata</taxon>
        <taxon>Euteleostomi</taxon>
        <taxon>Actinopterygii</taxon>
        <taxon>Neopterygii</taxon>
        <taxon>Teleostei</taxon>
        <taxon>Neoteleostei</taxon>
        <taxon>Acanthomorphata</taxon>
        <taxon>Ovalentaria</taxon>
        <taxon>Blenniimorphae</taxon>
        <taxon>Blenniiformes</taxon>
        <taxon>Gobiesocoidei</taxon>
        <taxon>Gobiesocidae</taxon>
        <taxon>Gobiesocinae</taxon>
        <taxon>Gouania</taxon>
    </lineage>
</organism>
<dbReference type="Ensembl" id="ENSGWIT00000053643.1">
    <property type="protein sequence ID" value="ENSGWIP00000049634.1"/>
    <property type="gene ID" value="ENSGWIG00000024214.1"/>
</dbReference>
<dbReference type="CTD" id="9786"/>
<dbReference type="GeneID" id="114456820"/>
<reference evidence="3" key="3">
    <citation type="submission" date="2025-09" db="UniProtKB">
        <authorList>
            <consortium name="Ensembl"/>
        </authorList>
    </citation>
    <scope>IDENTIFICATION</scope>
</reference>
<dbReference type="InterPro" id="IPR029246">
    <property type="entry name" value="TALPID3"/>
</dbReference>
<proteinExistence type="predicted"/>
<name>A0A8C5HRJ2_GOUWI</name>
<dbReference type="Pfam" id="PF15324">
    <property type="entry name" value="TALPID3"/>
    <property type="match status" value="3"/>
</dbReference>
<dbReference type="GO" id="GO:0005814">
    <property type="term" value="C:centriole"/>
    <property type="evidence" value="ECO:0007669"/>
    <property type="project" value="TreeGrafter"/>
</dbReference>
<keyword evidence="4" id="KW-1185">Reference proteome</keyword>
<dbReference type="PANTHER" id="PTHR15721">
    <property type="entry name" value="KIAA0586 PROTEIN"/>
    <property type="match status" value="1"/>
</dbReference>
<gene>
    <name evidence="3" type="primary">kiaa0586</name>
</gene>
<reference evidence="3" key="2">
    <citation type="submission" date="2025-08" db="UniProtKB">
        <authorList>
            <consortium name="Ensembl"/>
        </authorList>
    </citation>
    <scope>IDENTIFICATION</scope>
</reference>
<feature type="compositionally biased region" description="Pro residues" evidence="2">
    <location>
        <begin position="825"/>
        <end position="838"/>
    </location>
</feature>
<sequence>MPPPVRHRDQCCSDTVGVLLRSTRVNPPDRGPGAAPVTVRELRGCPRGPQPKMGDTRRAAEAVQDGARDKLETELCDDQQTHSAPELMTSRFSAGGREKLLAALRERSHSAPHRREVKVTLAQKSLFSSHDAPGHAQGRGAQCDYHGSANNTAAASLMEATVPLIKAHTALDAQLDQLNDGVQKLLQTERGRVQQHQETMQSHSEQRRLLESALRLVTSHAQTDNTAVAPPTLPYTAGPMPVTMETEPCLQQPRENLQVHDASKPANQSHRAAIRRLKEAGRVRAELKQSVDPGPLEEAAQVLRLVRRQKTLLEENLQSMQRNSSGQGLSVNRVRNTVEAWISLQTQSSAHEAPDTAVMSRRPANRTKPGGGGRRAGRPEGAEPHRVSDGENLLTRVYGRAPHQGLRRTLKKSPYLRLSSPSSTPLKKPRPRIVESVRGLKMKSCKTQTSPPVAPPPLWIPPIALAPPPPPVTMAIPLGRPRIKTTSRHEHPTLTSSPPTEAPPTENPPTDVTSQLQQVQVDQVPPTLNIAEAVDGRSDEEEEKKLLPQSELLCVADEQVYKQEEVLEVDGAPSPPLVQYQGPSFPPRAPSTHHQNPLQSIQQNAMEHQLVEWLEQQLMFKMISEMFPPPPSDPVLHPHADQSDPQEQSSASDTAPPAGGLQLTVDLNMDVDPEVLRQLVNQVLTETLSRMLGQRETLEPRLEPEQGPEDQLLTLLPTPGPSPQTSPTPSSTRATPITTPIATPPPTQPNQDPAQPITEPERVATPTSSPGPAHVKESNDADIEDSPPLTLGNPELPLDEERPEEELKPRPQALWMSVAEEEPPLCSPCPSPAPPLPPELDQRALSSSSSSSFSSYPSSCVLTTAVRHISEGELLHRVTTEEVLPSLCSSLQELQDTDMDLDPPSEGQVGGHQLLRPDTLTGTEDQVSVGEVRDSTNEMSPGRISLTADCCSETNQRRATVGQEVDQSDDNSL</sequence>
<feature type="region of interest" description="Disordered" evidence="2">
    <location>
        <begin position="625"/>
        <end position="662"/>
    </location>
</feature>
<evidence type="ECO:0000256" key="2">
    <source>
        <dbReference type="SAM" id="MobiDB-lite"/>
    </source>
</evidence>
<evidence type="ECO:0008006" key="5">
    <source>
        <dbReference type="Google" id="ProtNLM"/>
    </source>
</evidence>
<feature type="region of interest" description="Disordered" evidence="2">
    <location>
        <begin position="485"/>
        <end position="513"/>
    </location>
</feature>
<feature type="compositionally biased region" description="Low complexity" evidence="2">
    <location>
        <begin position="727"/>
        <end position="741"/>
    </location>
</feature>
<reference evidence="3" key="1">
    <citation type="submission" date="2020-06" db="EMBL/GenBank/DDBJ databases">
        <authorList>
            <consortium name="Wellcome Sanger Institute Data Sharing"/>
        </authorList>
    </citation>
    <scope>NUCLEOTIDE SEQUENCE [LARGE SCALE GENOMIC DNA]</scope>
</reference>
<dbReference type="RefSeq" id="XP_028294621.1">
    <property type="nucleotide sequence ID" value="XM_028438820.1"/>
</dbReference>